<dbReference type="PANTHER" id="PTHR14978">
    <property type="entry name" value="BETA-CATENIN-LIKE PROTEIN 1 NUCLEAR ASSOCIATED PROTEIN"/>
    <property type="match status" value="1"/>
</dbReference>
<dbReference type="Gene3D" id="1.25.10.10">
    <property type="entry name" value="Leucine-rich Repeat Variant"/>
    <property type="match status" value="1"/>
</dbReference>
<keyword evidence="3" id="KW-0677">Repeat</keyword>
<feature type="region of interest" description="Disordered" evidence="6">
    <location>
        <begin position="364"/>
        <end position="392"/>
    </location>
</feature>
<evidence type="ECO:0000256" key="3">
    <source>
        <dbReference type="ARBA" id="ARBA00022737"/>
    </source>
</evidence>
<dbReference type="SUPFAM" id="SSF48371">
    <property type="entry name" value="ARM repeat"/>
    <property type="match status" value="1"/>
</dbReference>
<gene>
    <name evidence="8" type="ORF">PPAR1163_LOCUS2342</name>
</gene>
<dbReference type="InterPro" id="IPR013180">
    <property type="entry name" value="CTNNBL1_N"/>
</dbReference>
<feature type="compositionally biased region" description="Basic and acidic residues" evidence="6">
    <location>
        <begin position="380"/>
        <end position="389"/>
    </location>
</feature>
<evidence type="ECO:0000259" key="7">
    <source>
        <dbReference type="SMART" id="SM01156"/>
    </source>
</evidence>
<keyword evidence="2" id="KW-0597">Phosphoprotein</keyword>
<evidence type="ECO:0000256" key="2">
    <source>
        <dbReference type="ARBA" id="ARBA00022553"/>
    </source>
</evidence>
<protein>
    <recommendedName>
        <fullName evidence="7">Beta-catenin-like protein 1 N-terminal domain-containing protein</fullName>
    </recommendedName>
</protein>
<evidence type="ECO:0000256" key="1">
    <source>
        <dbReference type="ARBA" id="ARBA00004123"/>
    </source>
</evidence>
<comment type="subcellular location">
    <subcellularLocation>
        <location evidence="1">Nucleus</location>
    </subcellularLocation>
</comment>
<dbReference type="AlphaFoldDB" id="A0A7S1TQT2"/>
<evidence type="ECO:0000256" key="5">
    <source>
        <dbReference type="ARBA" id="ARBA00023242"/>
    </source>
</evidence>
<dbReference type="FunFam" id="1.25.10.10:FF:001136">
    <property type="entry name" value="Beta-catenin-like protein 1"/>
    <property type="match status" value="1"/>
</dbReference>
<dbReference type="GO" id="GO:0005681">
    <property type="term" value="C:spliceosomal complex"/>
    <property type="evidence" value="ECO:0007669"/>
    <property type="project" value="TreeGrafter"/>
</dbReference>
<evidence type="ECO:0000256" key="6">
    <source>
        <dbReference type="SAM" id="MobiDB-lite"/>
    </source>
</evidence>
<dbReference type="GO" id="GO:0010467">
    <property type="term" value="P:gene expression"/>
    <property type="evidence" value="ECO:0007669"/>
    <property type="project" value="UniProtKB-ARBA"/>
</dbReference>
<dbReference type="EMBL" id="HBGJ01003876">
    <property type="protein sequence ID" value="CAD9243995.1"/>
    <property type="molecule type" value="Transcribed_RNA"/>
</dbReference>
<name>A0A7S1TQT2_9STRA</name>
<keyword evidence="4" id="KW-0175">Coiled coil</keyword>
<dbReference type="Pfam" id="PF08216">
    <property type="entry name" value="CTNNBL"/>
    <property type="match status" value="2"/>
</dbReference>
<accession>A0A7S1TQT2</accession>
<organism evidence="8">
    <name type="scientific">Phaeomonas parva</name>
    <dbReference type="NCBI Taxonomy" id="124430"/>
    <lineage>
        <taxon>Eukaryota</taxon>
        <taxon>Sar</taxon>
        <taxon>Stramenopiles</taxon>
        <taxon>Ochrophyta</taxon>
        <taxon>Pinguiophyceae</taxon>
        <taxon>Pinguiochrysidales</taxon>
        <taxon>Pinguiochrysidaceae</taxon>
        <taxon>Phaeomonas</taxon>
    </lineage>
</organism>
<dbReference type="InterPro" id="IPR016024">
    <property type="entry name" value="ARM-type_fold"/>
</dbReference>
<sequence>MDADGLAAGVLALERAITKNARLRARHPDDPTQFVASEIDVDDKLEALQALAASPELYPRFVELNGLRSVLGLLAHENADVSISAVKLLAELSDSDVLIAPETEAADAEALVAELVKREGLELLVQNLQRLNEDEDEESTGVHLTLKICENLLEFRPELALTLTSKTHILSFLLERVNAKAFDDNKFYAAEVLALLVQTDQENALRVGDELTNFKGEAKSGFEQLLTACARYRKADPAGVDEEECVENLFNALCAALLRPLNKQRFHDIEGPALLARTLKERRFAAGAALRATDFALQGHAGNSVQFVEQGGLKVIFPPFMGRGLYKDKKAAGSAGRSGDARRMAVEHAVSVVSNLVLALSPAPPVEAEGGGGNGEDNEPPAKRAKVEEGTAPVENPAHDVAIFRLVHKFMEKNFEKVDRLCELFFKAEAQLKETERRLARSLEQGLEDEEGAESERLAGGLGQMQQLSVVLGAVYVRSSSCRRQIQAKFHQEQRPLGMVGDVLEHYAAQLAEAAATDPSAGANAKGDPEAEAAAATRRKLLAWASVLG</sequence>
<dbReference type="SMART" id="SM01156">
    <property type="entry name" value="DUF1716"/>
    <property type="match status" value="1"/>
</dbReference>
<reference evidence="8" key="1">
    <citation type="submission" date="2021-01" db="EMBL/GenBank/DDBJ databases">
        <authorList>
            <person name="Corre E."/>
            <person name="Pelletier E."/>
            <person name="Niang G."/>
            <person name="Scheremetjew M."/>
            <person name="Finn R."/>
            <person name="Kale V."/>
            <person name="Holt S."/>
            <person name="Cochrane G."/>
            <person name="Meng A."/>
            <person name="Brown T."/>
            <person name="Cohen L."/>
        </authorList>
    </citation>
    <scope>NUCLEOTIDE SEQUENCE</scope>
    <source>
        <strain evidence="8">CCMP2877</strain>
    </source>
</reference>
<evidence type="ECO:0000313" key="8">
    <source>
        <dbReference type="EMBL" id="CAD9243995.1"/>
    </source>
</evidence>
<proteinExistence type="predicted"/>
<dbReference type="InterPro" id="IPR011989">
    <property type="entry name" value="ARM-like"/>
</dbReference>
<dbReference type="InterPro" id="IPR039678">
    <property type="entry name" value="CTNNBL1"/>
</dbReference>
<dbReference type="PANTHER" id="PTHR14978:SF0">
    <property type="entry name" value="BETA-CATENIN-LIKE PROTEIN 1"/>
    <property type="match status" value="1"/>
</dbReference>
<feature type="domain" description="Beta-catenin-like protein 1 N-terminal" evidence="7">
    <location>
        <begin position="1"/>
        <end position="86"/>
    </location>
</feature>
<evidence type="ECO:0000256" key="4">
    <source>
        <dbReference type="ARBA" id="ARBA00023054"/>
    </source>
</evidence>
<keyword evidence="5" id="KW-0539">Nucleus</keyword>